<feature type="compositionally biased region" description="Acidic residues" evidence="1">
    <location>
        <begin position="157"/>
        <end position="168"/>
    </location>
</feature>
<feature type="region of interest" description="Disordered" evidence="1">
    <location>
        <begin position="104"/>
        <end position="218"/>
    </location>
</feature>
<evidence type="ECO:0000256" key="2">
    <source>
        <dbReference type="SAM" id="Phobius"/>
    </source>
</evidence>
<gene>
    <name evidence="3" type="ORF">GCM10022229_18760</name>
</gene>
<feature type="transmembrane region" description="Helical" evidence="2">
    <location>
        <begin position="229"/>
        <end position="250"/>
    </location>
</feature>
<keyword evidence="2" id="KW-0472">Membrane</keyword>
<feature type="compositionally biased region" description="Pro residues" evidence="1">
    <location>
        <begin position="146"/>
        <end position="155"/>
    </location>
</feature>
<keyword evidence="4" id="KW-1185">Reference proteome</keyword>
<feature type="compositionally biased region" description="Low complexity" evidence="1">
    <location>
        <begin position="122"/>
        <end position="145"/>
    </location>
</feature>
<keyword evidence="2" id="KW-0812">Transmembrane</keyword>
<comment type="caution">
    <text evidence="3">The sequence shown here is derived from an EMBL/GenBank/DDBJ whole genome shotgun (WGS) entry which is preliminary data.</text>
</comment>
<keyword evidence="2" id="KW-1133">Transmembrane helix</keyword>
<sequence length="381" mass="39230">MFINCPFCKSLVATDPATDLPPERCPRCAARLDELPTDTASSPSPALYDTGGAPVKPEFDLLEVPTPDTLAAAAAPALPASGLATQIHEAVAPAPIAPIATMLRPRAPGPEAAPEAEPEAPAPAATGDASPLAAEAAPTPAAQPFAPVPATPPTPAELDEAADTDTPGDAETAVQPVADATTGTDAPHATDAADSPVQTTPDPAPATAPAATRALPSFARRRRRGASGFGWKSGAAIAGLALLLVLQLLLADRVNLASDARWRPLLANVCGVFGCSLPPWREPGAFSVLARDVRPHPSTPGVLRVTATFRNDARWSQPWPRVRLTLSDVNGRAVAARDFDAGDYLGEAPAQAELRSGQSASIAMDVLEPAARSVAFDFELH</sequence>
<dbReference type="InterPro" id="IPR021834">
    <property type="entry name" value="DUF3426"/>
</dbReference>
<evidence type="ECO:0008006" key="5">
    <source>
        <dbReference type="Google" id="ProtNLM"/>
    </source>
</evidence>
<protein>
    <recommendedName>
        <fullName evidence="5">DUF3426 domain-containing protein</fullName>
    </recommendedName>
</protein>
<proteinExistence type="predicted"/>
<name>A0ABP7MK87_9GAMM</name>
<dbReference type="EMBL" id="BAAAZU010000010">
    <property type="protein sequence ID" value="GAA3925121.1"/>
    <property type="molecule type" value="Genomic_DNA"/>
</dbReference>
<dbReference type="Pfam" id="PF11906">
    <property type="entry name" value="DUF3426"/>
    <property type="match status" value="1"/>
</dbReference>
<organism evidence="3 4">
    <name type="scientific">Luteimonas lutimaris</name>
    <dbReference type="NCBI Taxonomy" id="698645"/>
    <lineage>
        <taxon>Bacteria</taxon>
        <taxon>Pseudomonadati</taxon>
        <taxon>Pseudomonadota</taxon>
        <taxon>Gammaproteobacteria</taxon>
        <taxon>Lysobacterales</taxon>
        <taxon>Lysobacteraceae</taxon>
        <taxon>Luteimonas</taxon>
    </lineage>
</organism>
<evidence type="ECO:0000256" key="1">
    <source>
        <dbReference type="SAM" id="MobiDB-lite"/>
    </source>
</evidence>
<evidence type="ECO:0000313" key="4">
    <source>
        <dbReference type="Proteomes" id="UP001501727"/>
    </source>
</evidence>
<dbReference type="RefSeq" id="WP_344759729.1">
    <property type="nucleotide sequence ID" value="NZ_BAAAZU010000010.1"/>
</dbReference>
<feature type="compositionally biased region" description="Low complexity" evidence="1">
    <location>
        <begin position="199"/>
        <end position="218"/>
    </location>
</feature>
<evidence type="ECO:0000313" key="3">
    <source>
        <dbReference type="EMBL" id="GAA3925121.1"/>
    </source>
</evidence>
<dbReference type="Proteomes" id="UP001501727">
    <property type="component" value="Unassembled WGS sequence"/>
</dbReference>
<accession>A0ABP7MK87</accession>
<reference evidence="4" key="1">
    <citation type="journal article" date="2019" name="Int. J. Syst. Evol. Microbiol.">
        <title>The Global Catalogue of Microorganisms (GCM) 10K type strain sequencing project: providing services to taxonomists for standard genome sequencing and annotation.</title>
        <authorList>
            <consortium name="The Broad Institute Genomics Platform"/>
            <consortium name="The Broad Institute Genome Sequencing Center for Infectious Disease"/>
            <person name="Wu L."/>
            <person name="Ma J."/>
        </authorList>
    </citation>
    <scope>NUCLEOTIDE SEQUENCE [LARGE SCALE GENOMIC DNA]</scope>
    <source>
        <strain evidence="4">JCM 16916</strain>
    </source>
</reference>